<keyword evidence="3" id="KW-1185">Reference proteome</keyword>
<dbReference type="PANTHER" id="PTHR38790:SF4">
    <property type="entry name" value="2EXR DOMAIN-CONTAINING PROTEIN"/>
    <property type="match status" value="1"/>
</dbReference>
<reference evidence="2" key="1">
    <citation type="journal article" date="2020" name="Stud. Mycol.">
        <title>101 Dothideomycetes genomes: a test case for predicting lifestyles and emergence of pathogens.</title>
        <authorList>
            <person name="Haridas S."/>
            <person name="Albert R."/>
            <person name="Binder M."/>
            <person name="Bloem J."/>
            <person name="Labutti K."/>
            <person name="Salamov A."/>
            <person name="Andreopoulos B."/>
            <person name="Baker S."/>
            <person name="Barry K."/>
            <person name="Bills G."/>
            <person name="Bluhm B."/>
            <person name="Cannon C."/>
            <person name="Castanera R."/>
            <person name="Culley D."/>
            <person name="Daum C."/>
            <person name="Ezra D."/>
            <person name="Gonzalez J."/>
            <person name="Henrissat B."/>
            <person name="Kuo A."/>
            <person name="Liang C."/>
            <person name="Lipzen A."/>
            <person name="Lutzoni F."/>
            <person name="Magnuson J."/>
            <person name="Mondo S."/>
            <person name="Nolan M."/>
            <person name="Ohm R."/>
            <person name="Pangilinan J."/>
            <person name="Park H.-J."/>
            <person name="Ramirez L."/>
            <person name="Alfaro M."/>
            <person name="Sun H."/>
            <person name="Tritt A."/>
            <person name="Yoshinaga Y."/>
            <person name="Zwiers L.-H."/>
            <person name="Turgeon B."/>
            <person name="Goodwin S."/>
            <person name="Spatafora J."/>
            <person name="Crous P."/>
            <person name="Grigoriev I."/>
        </authorList>
    </citation>
    <scope>NUCLEOTIDE SEQUENCE</scope>
    <source>
        <strain evidence="2">CBS 627.86</strain>
    </source>
</reference>
<dbReference type="EMBL" id="ML977327">
    <property type="protein sequence ID" value="KAF2113511.1"/>
    <property type="molecule type" value="Genomic_DNA"/>
</dbReference>
<feature type="domain" description="DUF7730" evidence="1">
    <location>
        <begin position="27"/>
        <end position="229"/>
    </location>
</feature>
<dbReference type="PANTHER" id="PTHR38790">
    <property type="entry name" value="2EXR DOMAIN-CONTAINING PROTEIN-RELATED"/>
    <property type="match status" value="1"/>
</dbReference>
<dbReference type="AlphaFoldDB" id="A0A6A5Z5B2"/>
<organism evidence="2 3">
    <name type="scientific">Lophiotrema nucula</name>
    <dbReference type="NCBI Taxonomy" id="690887"/>
    <lineage>
        <taxon>Eukaryota</taxon>
        <taxon>Fungi</taxon>
        <taxon>Dikarya</taxon>
        <taxon>Ascomycota</taxon>
        <taxon>Pezizomycotina</taxon>
        <taxon>Dothideomycetes</taxon>
        <taxon>Pleosporomycetidae</taxon>
        <taxon>Pleosporales</taxon>
        <taxon>Lophiotremataceae</taxon>
        <taxon>Lophiotrema</taxon>
    </lineage>
</organism>
<protein>
    <recommendedName>
        <fullName evidence="1">DUF7730 domain-containing protein</fullName>
    </recommendedName>
</protein>
<accession>A0A6A5Z5B2</accession>
<gene>
    <name evidence="2" type="ORF">BDV96DRAFT_601016</name>
</gene>
<dbReference type="Proteomes" id="UP000799770">
    <property type="component" value="Unassembled WGS sequence"/>
</dbReference>
<sequence>MAFPSHLIVDSLPASRKSEAPVPTGKSQSQALFFRMLPAELRTRIYELCLGDLKNYTRILHIKPRQFTYTRCYEEDVFTSSKLWVREPRRLTSLLKTCKLIYHEAARVLYAQNRFFLSFDMKVRDRKLVTFLDTLPSTTVAWIRHLHIYPSFVSQRRLGARVYPSDRLEEWKACCAAIEAMSSLQELKVTAQIPAGIWNPPNGDSWFIDVFRPLMGVEVQDFEVRLAFEFPHSAVETLGGSLPFRVTVDESVQNPQVKEAESKYPAARDYSFAAN</sequence>
<evidence type="ECO:0000259" key="1">
    <source>
        <dbReference type="Pfam" id="PF24864"/>
    </source>
</evidence>
<dbReference type="OrthoDB" id="4757095at2759"/>
<name>A0A6A5Z5B2_9PLEO</name>
<evidence type="ECO:0000313" key="2">
    <source>
        <dbReference type="EMBL" id="KAF2113511.1"/>
    </source>
</evidence>
<proteinExistence type="predicted"/>
<evidence type="ECO:0000313" key="3">
    <source>
        <dbReference type="Proteomes" id="UP000799770"/>
    </source>
</evidence>
<dbReference type="Pfam" id="PF24864">
    <property type="entry name" value="DUF7730"/>
    <property type="match status" value="1"/>
</dbReference>
<dbReference type="InterPro" id="IPR056632">
    <property type="entry name" value="DUF7730"/>
</dbReference>